<gene>
    <name evidence="3" type="ORF">COCON_G00076540</name>
</gene>
<reference evidence="3" key="1">
    <citation type="journal article" date="2023" name="Science">
        <title>Genome structures resolve the early diversification of teleost fishes.</title>
        <authorList>
            <person name="Parey E."/>
            <person name="Louis A."/>
            <person name="Montfort J."/>
            <person name="Bouchez O."/>
            <person name="Roques C."/>
            <person name="Iampietro C."/>
            <person name="Lluch J."/>
            <person name="Castinel A."/>
            <person name="Donnadieu C."/>
            <person name="Desvignes T."/>
            <person name="Floi Bucao C."/>
            <person name="Jouanno E."/>
            <person name="Wen M."/>
            <person name="Mejri S."/>
            <person name="Dirks R."/>
            <person name="Jansen H."/>
            <person name="Henkel C."/>
            <person name="Chen W.J."/>
            <person name="Zahm M."/>
            <person name="Cabau C."/>
            <person name="Klopp C."/>
            <person name="Thompson A.W."/>
            <person name="Robinson-Rechavi M."/>
            <person name="Braasch I."/>
            <person name="Lecointre G."/>
            <person name="Bobe J."/>
            <person name="Postlethwait J.H."/>
            <person name="Berthelot C."/>
            <person name="Roest Crollius H."/>
            <person name="Guiguen Y."/>
        </authorList>
    </citation>
    <scope>NUCLEOTIDE SEQUENCE</scope>
    <source>
        <strain evidence="3">Concon-B</strain>
    </source>
</reference>
<keyword evidence="2" id="KW-0812">Transmembrane</keyword>
<feature type="compositionally biased region" description="Low complexity" evidence="1">
    <location>
        <begin position="239"/>
        <end position="252"/>
    </location>
</feature>
<dbReference type="PROSITE" id="PS51257">
    <property type="entry name" value="PROKAR_LIPOPROTEIN"/>
    <property type="match status" value="1"/>
</dbReference>
<dbReference type="EMBL" id="JAFJMO010000005">
    <property type="protein sequence ID" value="KAJ8275902.1"/>
    <property type="molecule type" value="Genomic_DNA"/>
</dbReference>
<keyword evidence="2" id="KW-1133">Transmembrane helix</keyword>
<evidence type="ECO:0000313" key="4">
    <source>
        <dbReference type="Proteomes" id="UP001152803"/>
    </source>
</evidence>
<sequence length="277" mass="29209">MCHTRALWFQQQLLVSCTETDQPHPRGLSQTNMDGCKLYCFIYFVVAMGLVTRSRGQLFLPVREDTTHATFAPEATSKVNDTAPTEMKNPSGPEPSIIAPKRTTIVHSKVTPKVKICMAWFEIGKDQTGQLLILVGLLGIVCILLLVVAAVLACKLCYLRGQVRGSYPTRSNGAGNWDASQGDKEVAGTGGEETSVMLEEVKLVKDEEAAQPGVQGAADKAGNSGEGDAGSAKEPNGGSTAAAPASEPAPATEPEPEESPSPQTSPPTASEPAMDNA</sequence>
<accession>A0A9Q1I244</accession>
<name>A0A9Q1I244_CONCO</name>
<feature type="region of interest" description="Disordered" evidence="1">
    <location>
        <begin position="207"/>
        <end position="277"/>
    </location>
</feature>
<dbReference type="OrthoDB" id="10526163at2759"/>
<evidence type="ECO:0000256" key="1">
    <source>
        <dbReference type="SAM" id="MobiDB-lite"/>
    </source>
</evidence>
<feature type="compositionally biased region" description="Low complexity" evidence="1">
    <location>
        <begin position="260"/>
        <end position="277"/>
    </location>
</feature>
<keyword evidence="4" id="KW-1185">Reference proteome</keyword>
<dbReference type="AlphaFoldDB" id="A0A9Q1I244"/>
<dbReference type="Proteomes" id="UP001152803">
    <property type="component" value="Unassembled WGS sequence"/>
</dbReference>
<evidence type="ECO:0000313" key="3">
    <source>
        <dbReference type="EMBL" id="KAJ8275902.1"/>
    </source>
</evidence>
<keyword evidence="2" id="KW-0472">Membrane</keyword>
<evidence type="ECO:0000256" key="2">
    <source>
        <dbReference type="SAM" id="Phobius"/>
    </source>
</evidence>
<feature type="region of interest" description="Disordered" evidence="1">
    <location>
        <begin position="168"/>
        <end position="192"/>
    </location>
</feature>
<proteinExistence type="predicted"/>
<organism evidence="3 4">
    <name type="scientific">Conger conger</name>
    <name type="common">Conger eel</name>
    <name type="synonym">Muraena conger</name>
    <dbReference type="NCBI Taxonomy" id="82655"/>
    <lineage>
        <taxon>Eukaryota</taxon>
        <taxon>Metazoa</taxon>
        <taxon>Chordata</taxon>
        <taxon>Craniata</taxon>
        <taxon>Vertebrata</taxon>
        <taxon>Euteleostomi</taxon>
        <taxon>Actinopterygii</taxon>
        <taxon>Neopterygii</taxon>
        <taxon>Teleostei</taxon>
        <taxon>Anguilliformes</taxon>
        <taxon>Congridae</taxon>
        <taxon>Conger</taxon>
    </lineage>
</organism>
<protein>
    <submittedName>
        <fullName evidence="3">Uncharacterized protein</fullName>
    </submittedName>
</protein>
<feature type="transmembrane region" description="Helical" evidence="2">
    <location>
        <begin position="131"/>
        <end position="154"/>
    </location>
</feature>
<comment type="caution">
    <text evidence="3">The sequence shown here is derived from an EMBL/GenBank/DDBJ whole genome shotgun (WGS) entry which is preliminary data.</text>
</comment>